<dbReference type="EMBL" id="FOCE01000001">
    <property type="protein sequence ID" value="SEM55407.1"/>
    <property type="molecule type" value="Genomic_DNA"/>
</dbReference>
<gene>
    <name evidence="1" type="ORF">SAMN04488103_101459</name>
</gene>
<dbReference type="SUPFAM" id="SSF52540">
    <property type="entry name" value="P-loop containing nucleoside triphosphate hydrolases"/>
    <property type="match status" value="1"/>
</dbReference>
<sequence length="277" mass="28962">MIPKAEPPRLVIHAGFHKTGTTSVQAALAAHAPLLRPYALALVLRGADLALRMAAQEARRLSLRPAGPARARLETCLRLWAEALVLAPGQGLILSAEDFAGHMPGHPGIASYAAAPCIAATLAKVLRARFPGADLRFVYGTRAPGPWLRSLHWQQAKRHDMTESAAEFAARLADAVHPARILAEIAPHAPVTAAALEDHAPRRLGPVEALYDAAGLPDALRASLAPLPAANAAPADLAAAFVALNRTVMDPAARDAAKAALLAKARQTPFAPPPAIA</sequence>
<proteinExistence type="predicted"/>
<dbReference type="Proteomes" id="UP000198761">
    <property type="component" value="Unassembled WGS sequence"/>
</dbReference>
<keyword evidence="2" id="KW-1185">Reference proteome</keyword>
<dbReference type="Gene3D" id="3.40.50.300">
    <property type="entry name" value="P-loop containing nucleotide triphosphate hydrolases"/>
    <property type="match status" value="1"/>
</dbReference>
<dbReference type="RefSeq" id="WP_091296176.1">
    <property type="nucleotide sequence ID" value="NZ_FOCE01000001.1"/>
</dbReference>
<evidence type="ECO:0000313" key="2">
    <source>
        <dbReference type="Proteomes" id="UP000198761"/>
    </source>
</evidence>
<dbReference type="STRING" id="933059.SAMN04488103_101459"/>
<reference evidence="1 2" key="1">
    <citation type="submission" date="2016-10" db="EMBL/GenBank/DDBJ databases">
        <authorList>
            <person name="de Groot N.N."/>
        </authorList>
    </citation>
    <scope>NUCLEOTIDE SEQUENCE [LARGE SCALE GENOMIC DNA]</scope>
    <source>
        <strain evidence="1 2">DSM 3857</strain>
    </source>
</reference>
<protein>
    <recommendedName>
        <fullName evidence="3">Sulfotransferase family protein</fullName>
    </recommendedName>
</protein>
<evidence type="ECO:0008006" key="3">
    <source>
        <dbReference type="Google" id="ProtNLM"/>
    </source>
</evidence>
<organism evidence="1 2">
    <name type="scientific">Gemmobacter aquatilis</name>
    <dbReference type="NCBI Taxonomy" id="933059"/>
    <lineage>
        <taxon>Bacteria</taxon>
        <taxon>Pseudomonadati</taxon>
        <taxon>Pseudomonadota</taxon>
        <taxon>Alphaproteobacteria</taxon>
        <taxon>Rhodobacterales</taxon>
        <taxon>Paracoccaceae</taxon>
        <taxon>Gemmobacter</taxon>
    </lineage>
</organism>
<accession>A0A1H7ZD43</accession>
<dbReference type="AlphaFoldDB" id="A0A1H7ZD43"/>
<evidence type="ECO:0000313" key="1">
    <source>
        <dbReference type="EMBL" id="SEM55407.1"/>
    </source>
</evidence>
<dbReference type="OrthoDB" id="7705857at2"/>
<name>A0A1H7ZD43_9RHOB</name>
<dbReference type="InterPro" id="IPR027417">
    <property type="entry name" value="P-loop_NTPase"/>
</dbReference>